<dbReference type="Proteomes" id="UP000650466">
    <property type="component" value="Unassembled WGS sequence"/>
</dbReference>
<reference evidence="3" key="1">
    <citation type="submission" date="2020-09" db="EMBL/GenBank/DDBJ databases">
        <title>Draft Genome Sequence of Paenibacillus sp. WST5.</title>
        <authorList>
            <person name="Bao Z."/>
        </authorList>
    </citation>
    <scope>NUCLEOTIDE SEQUENCE</scope>
    <source>
        <strain evidence="3">WST5</strain>
    </source>
</reference>
<dbReference type="Pfam" id="PF08327">
    <property type="entry name" value="AHSA1"/>
    <property type="match status" value="1"/>
</dbReference>
<feature type="domain" description="Activator of Hsp90 ATPase homologue 1/2-like C-terminal" evidence="2">
    <location>
        <begin position="26"/>
        <end position="158"/>
    </location>
</feature>
<name>A0A926KTR7_9BACL</name>
<comment type="similarity">
    <text evidence="1">Belongs to the AHA1 family.</text>
</comment>
<proteinExistence type="inferred from homology"/>
<dbReference type="PANTHER" id="PTHR36929:SF5">
    <property type="entry name" value="BLR6751 PROTEIN"/>
    <property type="match status" value="1"/>
</dbReference>
<organism evidence="3 4">
    <name type="scientific">Paenibacillus sedimenti</name>
    <dbReference type="NCBI Taxonomy" id="2770274"/>
    <lineage>
        <taxon>Bacteria</taxon>
        <taxon>Bacillati</taxon>
        <taxon>Bacillota</taxon>
        <taxon>Bacilli</taxon>
        <taxon>Bacillales</taxon>
        <taxon>Paenibacillaceae</taxon>
        <taxon>Paenibacillus</taxon>
    </lineage>
</organism>
<accession>A0A926KTR7</accession>
<dbReference type="AlphaFoldDB" id="A0A926KTR7"/>
<dbReference type="InterPro" id="IPR013538">
    <property type="entry name" value="ASHA1/2-like_C"/>
</dbReference>
<evidence type="ECO:0000259" key="2">
    <source>
        <dbReference type="Pfam" id="PF08327"/>
    </source>
</evidence>
<evidence type="ECO:0000313" key="4">
    <source>
        <dbReference type="Proteomes" id="UP000650466"/>
    </source>
</evidence>
<protein>
    <submittedName>
        <fullName evidence="3">SRPBCC family protein</fullName>
    </submittedName>
</protein>
<dbReference type="RefSeq" id="WP_188177767.1">
    <property type="nucleotide sequence ID" value="NZ_JACVVD010000014.1"/>
</dbReference>
<evidence type="ECO:0000313" key="3">
    <source>
        <dbReference type="EMBL" id="MBD0383989.1"/>
    </source>
</evidence>
<evidence type="ECO:0000256" key="1">
    <source>
        <dbReference type="ARBA" id="ARBA00006817"/>
    </source>
</evidence>
<gene>
    <name evidence="3" type="ORF">ICC18_28455</name>
</gene>
<keyword evidence="4" id="KW-1185">Reference proteome</keyword>
<dbReference type="InterPro" id="IPR023393">
    <property type="entry name" value="START-like_dom_sf"/>
</dbReference>
<dbReference type="EMBL" id="JACVVD010000014">
    <property type="protein sequence ID" value="MBD0383989.1"/>
    <property type="molecule type" value="Genomic_DNA"/>
</dbReference>
<dbReference type="SUPFAM" id="SSF55961">
    <property type="entry name" value="Bet v1-like"/>
    <property type="match status" value="1"/>
</dbReference>
<sequence>MKETQATNNTVTSVTGQELRITRIFNAPRELVFKAWTDPEHLPKWWGPKGFTITVQEIDIRPGGVWRYVMHGPDGVDYDNKIVYREILSPERLVYSHGGGGEDDQFQVTVTFAEQSDTKTDLTMTMRFKSAEELDKVVKEYGAIEGAKSTLNRLEEQLANM</sequence>
<dbReference type="Gene3D" id="3.30.530.20">
    <property type="match status" value="1"/>
</dbReference>
<dbReference type="PANTHER" id="PTHR36929">
    <property type="entry name" value="ATTACHMENT SUBUNIT, PUTATIVE-RELATED"/>
    <property type="match status" value="1"/>
</dbReference>
<dbReference type="CDD" id="cd08894">
    <property type="entry name" value="SRPBCC_CalC_Aha1-like_1"/>
    <property type="match status" value="1"/>
</dbReference>
<comment type="caution">
    <text evidence="3">The sequence shown here is derived from an EMBL/GenBank/DDBJ whole genome shotgun (WGS) entry which is preliminary data.</text>
</comment>